<keyword evidence="3" id="KW-1185">Reference proteome</keyword>
<protein>
    <submittedName>
        <fullName evidence="2">Uncharacterized protein</fullName>
    </submittedName>
</protein>
<evidence type="ECO:0000256" key="1">
    <source>
        <dbReference type="SAM" id="MobiDB-lite"/>
    </source>
</evidence>
<name>A0ABT2CQS8_9ACTN</name>
<accession>A0ABT2CQS8</accession>
<dbReference type="Proteomes" id="UP001431313">
    <property type="component" value="Unassembled WGS sequence"/>
</dbReference>
<gene>
    <name evidence="2" type="ORF">NX801_30015</name>
</gene>
<comment type="caution">
    <text evidence="2">The sequence shown here is derived from an EMBL/GenBank/DDBJ whole genome shotgun (WGS) entry which is preliminary data.</text>
</comment>
<evidence type="ECO:0000313" key="3">
    <source>
        <dbReference type="Proteomes" id="UP001431313"/>
    </source>
</evidence>
<dbReference type="RefSeq" id="WP_258791123.1">
    <property type="nucleotide sequence ID" value="NZ_JANUGQ010000045.1"/>
</dbReference>
<dbReference type="EMBL" id="JANUGQ010000045">
    <property type="protein sequence ID" value="MCS0639800.1"/>
    <property type="molecule type" value="Genomic_DNA"/>
</dbReference>
<feature type="region of interest" description="Disordered" evidence="1">
    <location>
        <begin position="1"/>
        <end position="29"/>
    </location>
</feature>
<evidence type="ECO:0000313" key="2">
    <source>
        <dbReference type="EMBL" id="MCS0639800.1"/>
    </source>
</evidence>
<feature type="region of interest" description="Disordered" evidence="1">
    <location>
        <begin position="56"/>
        <end position="88"/>
    </location>
</feature>
<feature type="compositionally biased region" description="Basic and acidic residues" evidence="1">
    <location>
        <begin position="8"/>
        <end position="20"/>
    </location>
</feature>
<sequence>MVSTGEMGHADNQDQEHGAEPSRLPLSEARAREMTAGLREAVDDVRRSVAVLAARVRRRARRPRQGAPRTPELGTVPPGGVRHQPRAGVPAPECRALVVIHGGVAAGPELWSTPACVETGELS</sequence>
<proteinExistence type="predicted"/>
<organism evidence="2 3">
    <name type="scientific">Streptomyces pyxinae</name>
    <dbReference type="NCBI Taxonomy" id="2970734"/>
    <lineage>
        <taxon>Bacteria</taxon>
        <taxon>Bacillati</taxon>
        <taxon>Actinomycetota</taxon>
        <taxon>Actinomycetes</taxon>
        <taxon>Kitasatosporales</taxon>
        <taxon>Streptomycetaceae</taxon>
        <taxon>Streptomyces</taxon>
    </lineage>
</organism>
<reference evidence="2" key="1">
    <citation type="submission" date="2022-08" db="EMBL/GenBank/DDBJ databases">
        <authorList>
            <person name="Somphong A."/>
            <person name="Phongsopitanun W."/>
        </authorList>
    </citation>
    <scope>NUCLEOTIDE SEQUENCE</scope>
    <source>
        <strain evidence="2">LP05-1</strain>
    </source>
</reference>